<evidence type="ECO:0000256" key="4">
    <source>
        <dbReference type="ARBA" id="ARBA00022839"/>
    </source>
</evidence>
<comment type="similarity">
    <text evidence="5 6">Belongs to the XseA family.</text>
</comment>
<evidence type="ECO:0000256" key="6">
    <source>
        <dbReference type="RuleBase" id="RU004355"/>
    </source>
</evidence>
<evidence type="ECO:0000256" key="2">
    <source>
        <dbReference type="ARBA" id="ARBA00022722"/>
    </source>
</evidence>
<evidence type="ECO:0000256" key="1">
    <source>
        <dbReference type="ARBA" id="ARBA00022490"/>
    </source>
</evidence>
<evidence type="ECO:0000256" key="3">
    <source>
        <dbReference type="ARBA" id="ARBA00022801"/>
    </source>
</evidence>
<proteinExistence type="inferred from homology"/>
<comment type="caution">
    <text evidence="9">The sequence shown here is derived from an EMBL/GenBank/DDBJ whole genome shotgun (WGS) entry which is preliminary data.</text>
</comment>
<dbReference type="InterPro" id="IPR025824">
    <property type="entry name" value="OB-fold_nuc-bd_dom"/>
</dbReference>
<evidence type="ECO:0000313" key="9">
    <source>
        <dbReference type="EMBL" id="MDO5456947.1"/>
    </source>
</evidence>
<evidence type="ECO:0000313" key="10">
    <source>
        <dbReference type="Proteomes" id="UP001171751"/>
    </source>
</evidence>
<dbReference type="CDD" id="cd04489">
    <property type="entry name" value="ExoVII_LU_OBF"/>
    <property type="match status" value="1"/>
</dbReference>
<accession>A0AA43RK28</accession>
<dbReference type="GO" id="GO:0006308">
    <property type="term" value="P:DNA catabolic process"/>
    <property type="evidence" value="ECO:0007669"/>
    <property type="project" value="UniProtKB-UniRule"/>
</dbReference>
<keyword evidence="4 5" id="KW-0269">Exonuclease</keyword>
<protein>
    <recommendedName>
        <fullName evidence="5">Exodeoxyribonuclease 7 large subunit</fullName>
        <ecNumber evidence="5">3.1.11.6</ecNumber>
    </recommendedName>
    <alternativeName>
        <fullName evidence="5">Exodeoxyribonuclease VII large subunit</fullName>
        <shortName evidence="5">Exonuclease VII large subunit</shortName>
    </alternativeName>
</protein>
<dbReference type="InterPro" id="IPR003753">
    <property type="entry name" value="Exonuc_VII_L"/>
</dbReference>
<dbReference type="GO" id="GO:0009318">
    <property type="term" value="C:exodeoxyribonuclease VII complex"/>
    <property type="evidence" value="ECO:0007669"/>
    <property type="project" value="UniProtKB-UniRule"/>
</dbReference>
<dbReference type="NCBIfam" id="TIGR00237">
    <property type="entry name" value="xseA"/>
    <property type="match status" value="1"/>
</dbReference>
<feature type="domain" description="OB-fold nucleic acid binding" evidence="8">
    <location>
        <begin position="6"/>
        <end position="102"/>
    </location>
</feature>
<comment type="catalytic activity">
    <reaction evidence="5 6">
        <text>Exonucleolytic cleavage in either 5'- to 3'- or 3'- to 5'-direction to yield nucleoside 5'-phosphates.</text>
        <dbReference type="EC" id="3.1.11.6"/>
    </reaction>
</comment>
<dbReference type="GO" id="GO:0003676">
    <property type="term" value="F:nucleic acid binding"/>
    <property type="evidence" value="ECO:0007669"/>
    <property type="project" value="InterPro"/>
</dbReference>
<dbReference type="HAMAP" id="MF_00378">
    <property type="entry name" value="Exonuc_7_L"/>
    <property type="match status" value="1"/>
</dbReference>
<comment type="subcellular location">
    <subcellularLocation>
        <location evidence="5 6">Cytoplasm</location>
    </subcellularLocation>
</comment>
<dbReference type="PANTHER" id="PTHR30008">
    <property type="entry name" value="EXODEOXYRIBONUCLEASE 7 LARGE SUBUNIT"/>
    <property type="match status" value="1"/>
</dbReference>
<dbReference type="EMBL" id="JAUNQW010000003">
    <property type="protein sequence ID" value="MDO5456947.1"/>
    <property type="molecule type" value="Genomic_DNA"/>
</dbReference>
<organism evidence="9 10">
    <name type="scientific">Atopococcus tabaci</name>
    <dbReference type="NCBI Taxonomy" id="269774"/>
    <lineage>
        <taxon>Bacteria</taxon>
        <taxon>Bacillati</taxon>
        <taxon>Bacillota</taxon>
        <taxon>Bacilli</taxon>
        <taxon>Lactobacillales</taxon>
        <taxon>Carnobacteriaceae</taxon>
        <taxon>Atopococcus</taxon>
    </lineage>
</organism>
<evidence type="ECO:0000259" key="7">
    <source>
        <dbReference type="Pfam" id="PF02601"/>
    </source>
</evidence>
<keyword evidence="10" id="KW-1185">Reference proteome</keyword>
<keyword evidence="2 5" id="KW-0540">Nuclease</keyword>
<feature type="domain" description="Exonuclease VII large subunit C-terminal" evidence="7">
    <location>
        <begin position="130"/>
        <end position="438"/>
    </location>
</feature>
<evidence type="ECO:0000259" key="8">
    <source>
        <dbReference type="Pfam" id="PF13742"/>
    </source>
</evidence>
<dbReference type="PANTHER" id="PTHR30008:SF0">
    <property type="entry name" value="EXODEOXYRIBONUCLEASE 7 LARGE SUBUNIT"/>
    <property type="match status" value="1"/>
</dbReference>
<comment type="function">
    <text evidence="5">Bidirectionally degrades single-stranded DNA into large acid-insoluble oligonucleotides, which are then degraded further into small acid-soluble oligonucleotides.</text>
</comment>
<dbReference type="AlphaFoldDB" id="A0AA43RK28"/>
<evidence type="ECO:0000256" key="5">
    <source>
        <dbReference type="HAMAP-Rule" id="MF_00378"/>
    </source>
</evidence>
<reference evidence="9" key="1">
    <citation type="submission" date="2023-07" db="EMBL/GenBank/DDBJ databases">
        <title>Between Cages and Wild: Unraveling the Impact of Captivity on Animal Microbiomes and Antimicrobial Resistance.</title>
        <authorList>
            <person name="Schmartz G.P."/>
            <person name="Rehner J."/>
            <person name="Schuff M.J."/>
            <person name="Becker S.L."/>
            <person name="Kravczyk M."/>
            <person name="Gurevich A."/>
            <person name="Francke R."/>
            <person name="Mueller R."/>
            <person name="Keller V."/>
            <person name="Keller A."/>
        </authorList>
    </citation>
    <scope>NUCLEOTIDE SEQUENCE</scope>
    <source>
        <strain evidence="9">S39M_St_73</strain>
    </source>
</reference>
<keyword evidence="3 5" id="KW-0378">Hydrolase</keyword>
<dbReference type="EC" id="3.1.11.6" evidence="5"/>
<dbReference type="Pfam" id="PF02601">
    <property type="entry name" value="Exonuc_VII_L"/>
    <property type="match status" value="1"/>
</dbReference>
<dbReference type="Pfam" id="PF13742">
    <property type="entry name" value="tRNA_anti_2"/>
    <property type="match status" value="1"/>
</dbReference>
<dbReference type="InterPro" id="IPR020579">
    <property type="entry name" value="Exonuc_VII_lsu_C"/>
</dbReference>
<dbReference type="Proteomes" id="UP001171751">
    <property type="component" value="Unassembled WGS sequence"/>
</dbReference>
<name>A0AA43RK28_9LACT</name>
<dbReference type="GO" id="GO:0005737">
    <property type="term" value="C:cytoplasm"/>
    <property type="evidence" value="ECO:0007669"/>
    <property type="project" value="UniProtKB-SubCell"/>
</dbReference>
<comment type="subunit">
    <text evidence="5">Heterooligomer composed of large and small subunits.</text>
</comment>
<gene>
    <name evidence="5 9" type="primary">xseA</name>
    <name evidence="9" type="ORF">Q4F26_01245</name>
</gene>
<dbReference type="GO" id="GO:0008855">
    <property type="term" value="F:exodeoxyribonuclease VII activity"/>
    <property type="evidence" value="ECO:0007669"/>
    <property type="project" value="UniProtKB-UniRule"/>
</dbReference>
<dbReference type="Gene3D" id="2.40.50.1010">
    <property type="match status" value="1"/>
</dbReference>
<sequence length="449" mass="51710">MADKYLTVSQLTKYVARKFDQDPYLETVYLTGEISNISRNNPKGHQYFTLKDEDAQISVVMFRYAFQKIKFQPKDGDKVLVVGRVTVYQPRGNYQLIIEHMEPDGIGQLYRLFEERREKLSKEGLFDLPKKKIPRFPKRIGIITSSSGAVIHDIMLNVQKRYPLVELVLYPTIVQGSEAGRSIAENIKKADQTKSFDVLIVGRGGGSFEDLFAFNEEEVIRAIAEASTPIISSVGHETDTTLADLAADYRASTPTEAAVIATPVLQEEILNIQNLTSRMNKTYRQFLLQQFERLERSEKSYIFKQPERLYEQSSQTLDLAEKELHRNTQTYLQDLTLRLEKFDYQMKSFRPEDLISEAQEQTARTVQGLHRQFKFYLNMKEHQTSQLISSLDLLSPLGTLARGYNFTIREDQIIKSAHELEKDDQITIQFHDGKVKAKVETINEQNKGE</sequence>
<keyword evidence="1 5" id="KW-0963">Cytoplasm</keyword>